<dbReference type="Pfam" id="PF13717">
    <property type="entry name" value="Zn_ribbon_4"/>
    <property type="match status" value="1"/>
</dbReference>
<dbReference type="NCBIfam" id="TIGR02098">
    <property type="entry name" value="MJ0042_CXXC"/>
    <property type="match status" value="1"/>
</dbReference>
<evidence type="ECO:0000256" key="1">
    <source>
        <dbReference type="SAM" id="MobiDB-lite"/>
    </source>
</evidence>
<keyword evidence="2" id="KW-1133">Transmembrane helix</keyword>
<accession>A0ABU7LRQ0</accession>
<evidence type="ECO:0000259" key="3">
    <source>
        <dbReference type="Pfam" id="PF13717"/>
    </source>
</evidence>
<feature type="region of interest" description="Disordered" evidence="1">
    <location>
        <begin position="50"/>
        <end position="80"/>
    </location>
</feature>
<keyword evidence="2" id="KW-0812">Transmembrane</keyword>
<feature type="transmembrane region" description="Helical" evidence="2">
    <location>
        <begin position="90"/>
        <end position="110"/>
    </location>
</feature>
<keyword evidence="5" id="KW-1185">Reference proteome</keyword>
<gene>
    <name evidence="4" type="ORF">V0U79_06465</name>
</gene>
<dbReference type="EMBL" id="JAZDRP010000003">
    <property type="protein sequence ID" value="MEE2526004.1"/>
    <property type="molecule type" value="Genomic_DNA"/>
</dbReference>
<protein>
    <submittedName>
        <fullName evidence="4">MJ0042-type zinc finger domain-containing protein</fullName>
    </submittedName>
</protein>
<reference evidence="4 5" key="1">
    <citation type="submission" date="2024-01" db="EMBL/GenBank/DDBJ databases">
        <title>Hyphobacterium bacterium isolated from marine sediment.</title>
        <authorList>
            <person name="Zhao S."/>
        </authorList>
    </citation>
    <scope>NUCLEOTIDE SEQUENCE [LARGE SCALE GENOMIC DNA]</scope>
    <source>
        <strain evidence="5">HN65</strain>
    </source>
</reference>
<dbReference type="InterPro" id="IPR011723">
    <property type="entry name" value="Znf/thioredoxin_put"/>
</dbReference>
<keyword evidence="2" id="KW-0472">Membrane</keyword>
<name>A0ABU7LRQ0_9PROT</name>
<sequence length="253" mass="27416">MILSCPSCETRYRANPSAIGMNGRRVKCAACGHIWTARNEEEPVLEPIDPIPPKPEPEPVAEEPVRKAPHRAFRERAEQRRQEQIRKAAAGAWGGLAVAIAGVFAVGFLFRADIVSAWPQASSAYAAVGIEANAYGVMIESLEIERGEEHGIPTVVLTGEIRNIDRQARMAPALQGRLLSQSGQPVLEWTVVVDGDIMAPGERRAFRSVVTDPPENASEAEVSLAGLDVSYERGEPALDESHEEIAATSDAHH</sequence>
<proteinExistence type="predicted"/>
<feature type="domain" description="Zinc finger/thioredoxin putative" evidence="3">
    <location>
        <begin position="1"/>
        <end position="36"/>
    </location>
</feature>
<organism evidence="4 5">
    <name type="scientific">Hyphobacterium lacteum</name>
    <dbReference type="NCBI Taxonomy" id="3116575"/>
    <lineage>
        <taxon>Bacteria</taxon>
        <taxon>Pseudomonadati</taxon>
        <taxon>Pseudomonadota</taxon>
        <taxon>Alphaproteobacteria</taxon>
        <taxon>Maricaulales</taxon>
        <taxon>Maricaulaceae</taxon>
        <taxon>Hyphobacterium</taxon>
    </lineage>
</organism>
<comment type="caution">
    <text evidence="4">The sequence shown here is derived from an EMBL/GenBank/DDBJ whole genome shotgun (WGS) entry which is preliminary data.</text>
</comment>
<evidence type="ECO:0000313" key="5">
    <source>
        <dbReference type="Proteomes" id="UP001354971"/>
    </source>
</evidence>
<dbReference type="Proteomes" id="UP001354971">
    <property type="component" value="Unassembled WGS sequence"/>
</dbReference>
<dbReference type="RefSeq" id="WP_330198663.1">
    <property type="nucleotide sequence ID" value="NZ_JAZDRP010000003.1"/>
</dbReference>
<evidence type="ECO:0000256" key="2">
    <source>
        <dbReference type="SAM" id="Phobius"/>
    </source>
</evidence>
<evidence type="ECO:0000313" key="4">
    <source>
        <dbReference type="EMBL" id="MEE2526004.1"/>
    </source>
</evidence>